<feature type="repeat" description="ANK" evidence="3">
    <location>
        <begin position="320"/>
        <end position="352"/>
    </location>
</feature>
<name>A0A835LMS3_9MAGN</name>
<dbReference type="EMBL" id="JADFTS010000006">
    <property type="protein sequence ID" value="KAF9600730.1"/>
    <property type="molecule type" value="Genomic_DNA"/>
</dbReference>
<keyword evidence="1" id="KW-0677">Repeat</keyword>
<organism evidence="4 5">
    <name type="scientific">Coptis chinensis</name>
    <dbReference type="NCBI Taxonomy" id="261450"/>
    <lineage>
        <taxon>Eukaryota</taxon>
        <taxon>Viridiplantae</taxon>
        <taxon>Streptophyta</taxon>
        <taxon>Embryophyta</taxon>
        <taxon>Tracheophyta</taxon>
        <taxon>Spermatophyta</taxon>
        <taxon>Magnoliopsida</taxon>
        <taxon>Ranunculales</taxon>
        <taxon>Ranunculaceae</taxon>
        <taxon>Coptidoideae</taxon>
        <taxon>Coptis</taxon>
    </lineage>
</organism>
<accession>A0A835LMS3</accession>
<dbReference type="Pfam" id="PF12796">
    <property type="entry name" value="Ank_2"/>
    <property type="match status" value="3"/>
</dbReference>
<dbReference type="Gene3D" id="1.25.40.20">
    <property type="entry name" value="Ankyrin repeat-containing domain"/>
    <property type="match status" value="6"/>
</dbReference>
<feature type="repeat" description="ANK" evidence="3">
    <location>
        <begin position="559"/>
        <end position="591"/>
    </location>
</feature>
<dbReference type="SMART" id="SM00248">
    <property type="entry name" value="ANK"/>
    <property type="match status" value="11"/>
</dbReference>
<dbReference type="AlphaFoldDB" id="A0A835LMS3"/>
<evidence type="ECO:0000313" key="4">
    <source>
        <dbReference type="EMBL" id="KAF9600730.1"/>
    </source>
</evidence>
<dbReference type="OrthoDB" id="194358at2759"/>
<dbReference type="PROSITE" id="PS50088">
    <property type="entry name" value="ANK_REPEAT"/>
    <property type="match status" value="5"/>
</dbReference>
<reference evidence="4 5" key="1">
    <citation type="submission" date="2020-10" db="EMBL/GenBank/DDBJ databases">
        <title>The Coptis chinensis genome and diversification of protoberbering-type alkaloids.</title>
        <authorList>
            <person name="Wang B."/>
            <person name="Shu S."/>
            <person name="Song C."/>
            <person name="Liu Y."/>
        </authorList>
    </citation>
    <scope>NUCLEOTIDE SEQUENCE [LARGE SCALE GENOMIC DNA]</scope>
    <source>
        <strain evidence="4">HL-2020</strain>
        <tissue evidence="4">Leaf</tissue>
    </source>
</reference>
<evidence type="ECO:0000256" key="1">
    <source>
        <dbReference type="ARBA" id="ARBA00022737"/>
    </source>
</evidence>
<keyword evidence="5" id="KW-1185">Reference proteome</keyword>
<gene>
    <name evidence="4" type="ORF">IFM89_011417</name>
</gene>
<proteinExistence type="predicted"/>
<dbReference type="InterPro" id="IPR051165">
    <property type="entry name" value="Multifunctional_ANK_Repeat"/>
</dbReference>
<sequence length="770" mass="83840">MTVFNHNAGKFHAGKQVFPINNETEEEGEEEVFSQRLIEASHANDMKTALECINDHYQFVDVNYVGAVCLKSRKAEVVLNDELASEVKFEYQEFRTDVTALFLASHSGNQPLVNRLLSAGADVNQKLFRGFATTAAVREGHFKILEFLLRAGASQPACEEALLEASCHGQARLAELLMGSDMIRPHVSAHALAIACCRGFVDVVDTFVKCGVDANVTDRLLLQSSKPSLHTNADCTALAAAVVSRHVPVVLHLLQVGVRRDSMVRLGAWSWDTHSGEEFKVGAGLAEPYAITWCAVEYFEASGAILRMLLKYQSANTPHYGRTLIHHAILCGNVKALDVLLSCGADAEVPVKTIQGVAFQPVHMAARLGLDKILQRLIDAGCVLDAQTESGETALMICAKYKKDKCFRVLASAGADFGLVDSSGQSVRSISVTNRWSQGFQHAVLGVIHSGNVVQSGNASIFSPLMFVAQTGDIEAVKVLIKQPEINLDEQNDKGLSALMVTAREGHVEAFRLLVSAGANVKLCNKSGETAISISELNQNHEHFEKVLLEFALEKGDSGGLCVLHCAARRGDFDAVRLLISSGCDVNLPDEDDYTPLMLAAKEGNSSMCKLLISCGARCDVKTARGETALSLARNNRSARNNTERLILDELARVFVLNGASVKKHTKRGKGAPHRKVMRMVGAAGVLRWGKSSKRNVICRDAELGPSSAFERNRRRKGDAYQPGVFRVITTKNKEFHFVCEGGVEVAELWARGINLVTREAIFGKKQSET</sequence>
<evidence type="ECO:0000256" key="2">
    <source>
        <dbReference type="ARBA" id="ARBA00023043"/>
    </source>
</evidence>
<comment type="caution">
    <text evidence="4">The sequence shown here is derived from an EMBL/GenBank/DDBJ whole genome shotgun (WGS) entry which is preliminary data.</text>
</comment>
<dbReference type="Pfam" id="PF13606">
    <property type="entry name" value="Ank_3"/>
    <property type="match status" value="1"/>
</dbReference>
<evidence type="ECO:0000313" key="5">
    <source>
        <dbReference type="Proteomes" id="UP000631114"/>
    </source>
</evidence>
<dbReference type="InterPro" id="IPR002110">
    <property type="entry name" value="Ankyrin_rpt"/>
</dbReference>
<dbReference type="PANTHER" id="PTHR24123:SF139">
    <property type="entry name" value="ANKYRIN"/>
    <property type="match status" value="1"/>
</dbReference>
<dbReference type="InterPro" id="IPR036770">
    <property type="entry name" value="Ankyrin_rpt-contain_sf"/>
</dbReference>
<feature type="repeat" description="ANK" evidence="3">
    <location>
        <begin position="96"/>
        <end position="128"/>
    </location>
</feature>
<protein>
    <submittedName>
        <fullName evidence="4">Uncharacterized protein</fullName>
    </submittedName>
</protein>
<dbReference type="Pfam" id="PF00023">
    <property type="entry name" value="Ank"/>
    <property type="match status" value="1"/>
</dbReference>
<feature type="repeat" description="ANK" evidence="3">
    <location>
        <begin position="494"/>
        <end position="526"/>
    </location>
</feature>
<dbReference type="PANTHER" id="PTHR24123">
    <property type="entry name" value="ANKYRIN REPEAT-CONTAINING"/>
    <property type="match status" value="1"/>
</dbReference>
<dbReference type="PROSITE" id="PS50297">
    <property type="entry name" value="ANK_REP_REGION"/>
    <property type="match status" value="5"/>
</dbReference>
<keyword evidence="2 3" id="KW-0040">ANK repeat</keyword>
<dbReference type="Proteomes" id="UP000631114">
    <property type="component" value="Unassembled WGS sequence"/>
</dbReference>
<dbReference type="SUPFAM" id="SSF48403">
    <property type="entry name" value="Ankyrin repeat"/>
    <property type="match status" value="2"/>
</dbReference>
<feature type="repeat" description="ANK" evidence="3">
    <location>
        <begin position="592"/>
        <end position="624"/>
    </location>
</feature>
<evidence type="ECO:0000256" key="3">
    <source>
        <dbReference type="PROSITE-ProRule" id="PRU00023"/>
    </source>
</evidence>